<dbReference type="PANTHER" id="PTHR33371">
    <property type="entry name" value="INTERMEMBRANE PHOSPHOLIPID TRANSPORT SYSTEM BINDING PROTEIN MLAD-RELATED"/>
    <property type="match status" value="1"/>
</dbReference>
<dbReference type="InterPro" id="IPR003399">
    <property type="entry name" value="Mce/MlaD"/>
</dbReference>
<dbReference type="KEGG" id="hyf:DTO96_100482"/>
<dbReference type="AlphaFoldDB" id="A0A345D8T4"/>
<dbReference type="EMBL" id="CP031124">
    <property type="protein sequence ID" value="AXF84772.1"/>
    <property type="molecule type" value="Genomic_DNA"/>
</dbReference>
<dbReference type="NCBIfam" id="TIGR04430">
    <property type="entry name" value="OM_asym_MlaD"/>
    <property type="match status" value="1"/>
</dbReference>
<name>A0A345D8T4_9BURK</name>
<protein>
    <submittedName>
        <fullName evidence="3">Putative phospholipid ABC transporter-binding protein MlaD</fullName>
    </submittedName>
</protein>
<dbReference type="Pfam" id="PF02470">
    <property type="entry name" value="MlaD"/>
    <property type="match status" value="1"/>
</dbReference>
<dbReference type="InterPro" id="IPR052336">
    <property type="entry name" value="MlaD_Phospholipid_Transporter"/>
</dbReference>
<keyword evidence="1" id="KW-0472">Membrane</keyword>
<keyword evidence="1" id="KW-0812">Transmembrane</keyword>
<dbReference type="GO" id="GO:0005543">
    <property type="term" value="F:phospholipid binding"/>
    <property type="evidence" value="ECO:0007669"/>
    <property type="project" value="TreeGrafter"/>
</dbReference>
<sequence>MQQKKIDIWVGLFVLLGVMGLIALALVVGGKGGWSTKGGYPVLVNFQNIGTLKERAPVKMSGVVVGRVGGIELKDVNGEYKAQVTLILDNGLKVPKDSGASVNTAGLLGAQFISLTQGADVEHPVAAGETLDNTQSAMVLEDLITQFGINKAETASKADAVDAPPVK</sequence>
<proteinExistence type="predicted"/>
<dbReference type="InterPro" id="IPR030970">
    <property type="entry name" value="ABC_MlaD"/>
</dbReference>
<reference evidence="4" key="1">
    <citation type="submission" date="2018-07" db="EMBL/GenBank/DDBJ databases">
        <authorList>
            <person name="Kim H."/>
        </authorList>
    </citation>
    <scope>NUCLEOTIDE SEQUENCE [LARGE SCALE GENOMIC DNA]</scope>
    <source>
        <strain evidence="4">F02</strain>
    </source>
</reference>
<feature type="domain" description="Mce/MlaD" evidence="2">
    <location>
        <begin position="39"/>
        <end position="118"/>
    </location>
</feature>
<dbReference type="Proteomes" id="UP000252182">
    <property type="component" value="Chromosome"/>
</dbReference>
<dbReference type="GO" id="GO:0005548">
    <property type="term" value="F:phospholipid transporter activity"/>
    <property type="evidence" value="ECO:0007669"/>
    <property type="project" value="TreeGrafter"/>
</dbReference>
<evidence type="ECO:0000313" key="4">
    <source>
        <dbReference type="Proteomes" id="UP000252182"/>
    </source>
</evidence>
<evidence type="ECO:0000259" key="2">
    <source>
        <dbReference type="Pfam" id="PF02470"/>
    </source>
</evidence>
<keyword evidence="4" id="KW-1185">Reference proteome</keyword>
<keyword evidence="1" id="KW-1133">Transmembrane helix</keyword>
<accession>A0A345D8T4</accession>
<gene>
    <name evidence="3" type="primary">mlaD</name>
    <name evidence="3" type="ORF">DTO96_100482</name>
</gene>
<dbReference type="PANTHER" id="PTHR33371:SF4">
    <property type="entry name" value="INTERMEMBRANE PHOSPHOLIPID TRANSPORT SYSTEM BINDING PROTEIN MLAD"/>
    <property type="match status" value="1"/>
</dbReference>
<feature type="transmembrane region" description="Helical" evidence="1">
    <location>
        <begin position="6"/>
        <end position="28"/>
    </location>
</feature>
<organism evidence="3 4">
    <name type="scientific">Ephemeroptericola cinctiostellae</name>
    <dbReference type="NCBI Taxonomy" id="2268024"/>
    <lineage>
        <taxon>Bacteria</taxon>
        <taxon>Pseudomonadati</taxon>
        <taxon>Pseudomonadota</taxon>
        <taxon>Betaproteobacteria</taxon>
        <taxon>Burkholderiales</taxon>
        <taxon>Burkholderiaceae</taxon>
        <taxon>Ephemeroptericola</taxon>
    </lineage>
</organism>
<dbReference type="OrthoDB" id="9788420at2"/>
<evidence type="ECO:0000256" key="1">
    <source>
        <dbReference type="SAM" id="Phobius"/>
    </source>
</evidence>
<evidence type="ECO:0000313" key="3">
    <source>
        <dbReference type="EMBL" id="AXF84772.1"/>
    </source>
</evidence>
<dbReference type="RefSeq" id="WP_114562041.1">
    <property type="nucleotide sequence ID" value="NZ_CP031124.1"/>
</dbReference>